<accession>A0AAN8G119</accession>
<feature type="region of interest" description="Disordered" evidence="1">
    <location>
        <begin position="1"/>
        <end position="26"/>
    </location>
</feature>
<dbReference type="Proteomes" id="UP001347796">
    <property type="component" value="Unassembled WGS sequence"/>
</dbReference>
<sequence>MTDGGNTTTSSTDSSTSGSASSSQPKINTYLNSFTRNAYERQQHIFLLHRGCHNVQKSNGVQLIDGVDNSAKGREFGHELALAAQQKLCQIIDSSKFFTILSDGSLTRKTGSEKELVFVRTVRNGTPEIFQNVDNFGDATAENHNTAIDDVFKNIEQEQYTKKLVAATADGTSVNMGCYNGLLTRMKQDNRHWLLIIHCVSSSGIGHQRYITQRKDF</sequence>
<proteinExistence type="predicted"/>
<dbReference type="AlphaFoldDB" id="A0AAN8G119"/>
<name>A0AAN8G119_PATCE</name>
<dbReference type="PANTHER" id="PTHR46880">
    <property type="entry name" value="RAS-ASSOCIATING DOMAIN-CONTAINING PROTEIN"/>
    <property type="match status" value="1"/>
</dbReference>
<feature type="compositionally biased region" description="Low complexity" evidence="1">
    <location>
        <begin position="1"/>
        <end position="23"/>
    </location>
</feature>
<dbReference type="EMBL" id="JAZGQO010000021">
    <property type="protein sequence ID" value="KAK6165728.1"/>
    <property type="molecule type" value="Genomic_DNA"/>
</dbReference>
<comment type="caution">
    <text evidence="2">The sequence shown here is derived from an EMBL/GenBank/DDBJ whole genome shotgun (WGS) entry which is preliminary data.</text>
</comment>
<evidence type="ECO:0000256" key="1">
    <source>
        <dbReference type="SAM" id="MobiDB-lite"/>
    </source>
</evidence>
<evidence type="ECO:0000313" key="2">
    <source>
        <dbReference type="EMBL" id="KAK6165728.1"/>
    </source>
</evidence>
<organism evidence="2 3">
    <name type="scientific">Patella caerulea</name>
    <name type="common">Rayed Mediterranean limpet</name>
    <dbReference type="NCBI Taxonomy" id="87958"/>
    <lineage>
        <taxon>Eukaryota</taxon>
        <taxon>Metazoa</taxon>
        <taxon>Spiralia</taxon>
        <taxon>Lophotrochozoa</taxon>
        <taxon>Mollusca</taxon>
        <taxon>Gastropoda</taxon>
        <taxon>Patellogastropoda</taxon>
        <taxon>Patelloidea</taxon>
        <taxon>Patellidae</taxon>
        <taxon>Patella</taxon>
    </lineage>
</organism>
<protein>
    <recommendedName>
        <fullName evidence="4">DUF4371 domain-containing protein</fullName>
    </recommendedName>
</protein>
<gene>
    <name evidence="2" type="ORF">SNE40_022593</name>
</gene>
<dbReference type="PANTHER" id="PTHR46880:SF5">
    <property type="entry name" value="DUF4371 DOMAIN-CONTAINING PROTEIN"/>
    <property type="match status" value="1"/>
</dbReference>
<evidence type="ECO:0008006" key="4">
    <source>
        <dbReference type="Google" id="ProtNLM"/>
    </source>
</evidence>
<evidence type="ECO:0000313" key="3">
    <source>
        <dbReference type="Proteomes" id="UP001347796"/>
    </source>
</evidence>
<reference evidence="2 3" key="1">
    <citation type="submission" date="2024-01" db="EMBL/GenBank/DDBJ databases">
        <title>The genome of the rayed Mediterranean limpet Patella caerulea (Linnaeus, 1758).</title>
        <authorList>
            <person name="Anh-Thu Weber A."/>
            <person name="Halstead-Nussloch G."/>
        </authorList>
    </citation>
    <scope>NUCLEOTIDE SEQUENCE [LARGE SCALE GENOMIC DNA]</scope>
    <source>
        <strain evidence="2">AATW-2023a</strain>
        <tissue evidence="2">Whole specimen</tissue>
    </source>
</reference>
<keyword evidence="3" id="KW-1185">Reference proteome</keyword>